<dbReference type="Gene3D" id="3.10.490.10">
    <property type="entry name" value="Gamma-glutamyl cyclotransferase-like"/>
    <property type="match status" value="1"/>
</dbReference>
<keyword evidence="6" id="KW-1185">Reference proteome</keyword>
<evidence type="ECO:0000259" key="4">
    <source>
        <dbReference type="Pfam" id="PF06094"/>
    </source>
</evidence>
<dbReference type="KEGG" id="hhu:AR456_13020"/>
<dbReference type="EMBL" id="AVBC01000026">
    <property type="protein sequence ID" value="ERL51334.1"/>
    <property type="molecule type" value="Genomic_DNA"/>
</dbReference>
<evidence type="ECO:0000256" key="3">
    <source>
        <dbReference type="PIRSR" id="PIRSR617939-2"/>
    </source>
</evidence>
<dbReference type="PATRIC" id="fig|1178482.3.peg.1988"/>
<feature type="domain" description="Gamma-glutamylcyclotransferase AIG2-like" evidence="4">
    <location>
        <begin position="4"/>
        <end position="109"/>
    </location>
</feature>
<evidence type="ECO:0000256" key="2">
    <source>
        <dbReference type="PIRSR" id="PIRSR617939-1"/>
    </source>
</evidence>
<sequence>MSWYFAYGSNMNEARVHARIGAVRRAVPGVLEGYCLSFNKASQVAGVAHANVVPCVGQRVEGALFELNAEDQILAMDPFEGYPVEYNRHWLPINVDTDVVSAWVYIATAGRVADALKPAREYLDHLLAGEAFLSSDYHRQLAAVEVVDGLDDTALLRLGLSRQSPR</sequence>
<organism evidence="5 6">
    <name type="scientific">Halomonas huangheensis</name>
    <dbReference type="NCBI Taxonomy" id="1178482"/>
    <lineage>
        <taxon>Bacteria</taxon>
        <taxon>Pseudomonadati</taxon>
        <taxon>Pseudomonadota</taxon>
        <taxon>Gammaproteobacteria</taxon>
        <taxon>Oceanospirillales</taxon>
        <taxon>Halomonadaceae</taxon>
        <taxon>Halomonas</taxon>
    </lineage>
</organism>
<keyword evidence="1" id="KW-0456">Lyase</keyword>
<dbReference type="PANTHER" id="PTHR12935">
    <property type="entry name" value="GAMMA-GLUTAMYLCYCLOTRANSFERASE"/>
    <property type="match status" value="1"/>
</dbReference>
<dbReference type="OrthoDB" id="5401862at2"/>
<feature type="active site" description="Proton acceptor" evidence="2">
    <location>
        <position position="80"/>
    </location>
</feature>
<dbReference type="AlphaFoldDB" id="W1N757"/>
<dbReference type="GO" id="GO:0003839">
    <property type="term" value="F:gamma-glutamylcyclotransferase activity"/>
    <property type="evidence" value="ECO:0007669"/>
    <property type="project" value="InterPro"/>
</dbReference>
<proteinExistence type="predicted"/>
<dbReference type="InterPro" id="IPR013024">
    <property type="entry name" value="GGCT-like"/>
</dbReference>
<reference evidence="5 6" key="1">
    <citation type="submission" date="2013-08" db="EMBL/GenBank/DDBJ databases">
        <title>draft genome of Halomonas huanghegensis, strain BJGMM-B45T.</title>
        <authorList>
            <person name="Miao C."/>
            <person name="Wan Y."/>
            <person name="Jin W."/>
        </authorList>
    </citation>
    <scope>NUCLEOTIDE SEQUENCE [LARGE SCALE GENOMIC DNA]</scope>
    <source>
        <strain evidence="5 6">BJGMM-B45</strain>
    </source>
</reference>
<dbReference type="CDD" id="cd06661">
    <property type="entry name" value="GGCT_like"/>
    <property type="match status" value="1"/>
</dbReference>
<dbReference type="SUPFAM" id="SSF110857">
    <property type="entry name" value="Gamma-glutamyl cyclotransferase-like"/>
    <property type="match status" value="1"/>
</dbReference>
<comment type="caution">
    <text evidence="5">The sequence shown here is derived from an EMBL/GenBank/DDBJ whole genome shotgun (WGS) entry which is preliminary data.</text>
</comment>
<dbReference type="Pfam" id="PF06094">
    <property type="entry name" value="GGACT"/>
    <property type="match status" value="1"/>
</dbReference>
<protein>
    <recommendedName>
        <fullName evidence="4">Gamma-glutamylcyclotransferase AIG2-like domain-containing protein</fullName>
    </recommendedName>
</protein>
<evidence type="ECO:0000313" key="6">
    <source>
        <dbReference type="Proteomes" id="UP000019113"/>
    </source>
</evidence>
<dbReference type="InterPro" id="IPR017939">
    <property type="entry name" value="G-Glutamylcylcotransferase"/>
</dbReference>
<dbReference type="STRING" id="1178482.AR456_13020"/>
<dbReference type="RefSeq" id="WP_021818946.1">
    <property type="nucleotide sequence ID" value="NZ_AVBC01000026.1"/>
</dbReference>
<dbReference type="InterPro" id="IPR009288">
    <property type="entry name" value="AIG2-like_dom"/>
</dbReference>
<gene>
    <name evidence="5" type="ORF">BJB45_14170</name>
</gene>
<dbReference type="eggNOG" id="COG2105">
    <property type="taxonomic scope" value="Bacteria"/>
</dbReference>
<accession>W1N757</accession>
<evidence type="ECO:0000256" key="1">
    <source>
        <dbReference type="ARBA" id="ARBA00023239"/>
    </source>
</evidence>
<dbReference type="InterPro" id="IPR036568">
    <property type="entry name" value="GGCT-like_sf"/>
</dbReference>
<evidence type="ECO:0000313" key="5">
    <source>
        <dbReference type="EMBL" id="ERL51334.1"/>
    </source>
</evidence>
<dbReference type="Proteomes" id="UP000019113">
    <property type="component" value="Unassembled WGS sequence"/>
</dbReference>
<dbReference type="PANTHER" id="PTHR12935:SF0">
    <property type="entry name" value="GAMMA-GLUTAMYLCYCLOTRANSFERASE"/>
    <property type="match status" value="1"/>
</dbReference>
<name>W1N757_9GAMM</name>
<feature type="binding site" evidence="3">
    <location>
        <begin position="4"/>
        <end position="9"/>
    </location>
    <ligand>
        <name>substrate</name>
    </ligand>
</feature>